<evidence type="ECO:0000313" key="4">
    <source>
        <dbReference type="Proteomes" id="UP000001695"/>
    </source>
</evidence>
<dbReference type="SUPFAM" id="SSF158634">
    <property type="entry name" value="RPA2825-like"/>
    <property type="match status" value="1"/>
</dbReference>
<keyword evidence="4" id="KW-1185">Reference proteome</keyword>
<feature type="region of interest" description="Disordered" evidence="1">
    <location>
        <begin position="15"/>
        <end position="41"/>
    </location>
</feature>
<gene>
    <name evidence="3" type="ordered locus">Bind_2129</name>
</gene>
<evidence type="ECO:0000313" key="3">
    <source>
        <dbReference type="EMBL" id="ACB95749.1"/>
    </source>
</evidence>
<reference evidence="3 4" key="2">
    <citation type="journal article" date="2010" name="J. Bacteriol.">
        <title>Complete genome sequence of Beijerinckia indica subsp. indica.</title>
        <authorList>
            <person name="Tamas I."/>
            <person name="Dedysh S.N."/>
            <person name="Liesack W."/>
            <person name="Stott M.B."/>
            <person name="Alam M."/>
            <person name="Murrell J.C."/>
            <person name="Dunfield P.F."/>
        </authorList>
    </citation>
    <scope>NUCLEOTIDE SEQUENCE [LARGE SCALE GENOMIC DNA]</scope>
    <source>
        <strain evidence="4">ATCC 9039 / DSM 1715 / NCIMB 8712</strain>
    </source>
</reference>
<protein>
    <recommendedName>
        <fullName evidence="2">DUF3597 domain-containing protein</fullName>
    </recommendedName>
</protein>
<dbReference type="EMBL" id="CP001016">
    <property type="protein sequence ID" value="ACB95749.1"/>
    <property type="molecule type" value="Genomic_DNA"/>
</dbReference>
<dbReference type="AlphaFoldDB" id="B2IG10"/>
<evidence type="ECO:0000259" key="2">
    <source>
        <dbReference type="Pfam" id="PF12200"/>
    </source>
</evidence>
<dbReference type="eggNOG" id="ENOG5032RKY">
    <property type="taxonomic scope" value="Bacteria"/>
</dbReference>
<dbReference type="KEGG" id="bid:Bind_2129"/>
<dbReference type="InterPro" id="IPR022016">
    <property type="entry name" value="DUF3597"/>
</dbReference>
<dbReference type="RefSeq" id="WP_012385105.1">
    <property type="nucleotide sequence ID" value="NC_010581.1"/>
</dbReference>
<dbReference type="OrthoDB" id="9812045at2"/>
<organism evidence="3 4">
    <name type="scientific">Beijerinckia indica subsp. indica (strain ATCC 9039 / DSM 1715 / NCIMB 8712)</name>
    <dbReference type="NCBI Taxonomy" id="395963"/>
    <lineage>
        <taxon>Bacteria</taxon>
        <taxon>Pseudomonadati</taxon>
        <taxon>Pseudomonadota</taxon>
        <taxon>Alphaproteobacteria</taxon>
        <taxon>Hyphomicrobiales</taxon>
        <taxon>Beijerinckiaceae</taxon>
        <taxon>Beijerinckia</taxon>
    </lineage>
</organism>
<dbReference type="Proteomes" id="UP000001695">
    <property type="component" value="Chromosome"/>
</dbReference>
<evidence type="ECO:0000256" key="1">
    <source>
        <dbReference type="SAM" id="MobiDB-lite"/>
    </source>
</evidence>
<accession>B2IG10</accession>
<sequence>MSFFGSIMSKIFGTQEAKAETTGTEPAAPTPEAPAAGAPAGGTTVDVAAVLDKLLQDKQERLDWKHSIVDLLKLLDLDSSLTARKELADELHYEGDKSDSASMNIWLHKEVMKKLAANGGRVPDDLKAA</sequence>
<reference evidence="4" key="1">
    <citation type="submission" date="2008-03" db="EMBL/GenBank/DDBJ databases">
        <title>Complete sequence of chromosome of Beijerinckia indica subsp. indica ATCC 9039.</title>
        <authorList>
            <consortium name="US DOE Joint Genome Institute"/>
            <person name="Copeland A."/>
            <person name="Lucas S."/>
            <person name="Lapidus A."/>
            <person name="Glavina del Rio T."/>
            <person name="Dalin E."/>
            <person name="Tice H."/>
            <person name="Bruce D."/>
            <person name="Goodwin L."/>
            <person name="Pitluck S."/>
            <person name="LaButti K."/>
            <person name="Schmutz J."/>
            <person name="Larimer F."/>
            <person name="Land M."/>
            <person name="Hauser L."/>
            <person name="Kyrpides N."/>
            <person name="Mikhailova N."/>
            <person name="Dunfield P.F."/>
            <person name="Dedysh S.N."/>
            <person name="Liesack W."/>
            <person name="Saw J.H."/>
            <person name="Alam M."/>
            <person name="Chen Y."/>
            <person name="Murrell J.C."/>
            <person name="Richardson P."/>
        </authorList>
    </citation>
    <scope>NUCLEOTIDE SEQUENCE [LARGE SCALE GENOMIC DNA]</scope>
    <source>
        <strain evidence="4">ATCC 9039 / DSM 1715 / NCIMB 8712</strain>
    </source>
</reference>
<proteinExistence type="predicted"/>
<name>B2IG10_BEII9</name>
<dbReference type="STRING" id="395963.Bind_2129"/>
<dbReference type="HOGENOM" id="CLU_114097_1_0_5"/>
<dbReference type="Pfam" id="PF12200">
    <property type="entry name" value="DUF3597"/>
    <property type="match status" value="1"/>
</dbReference>
<feature type="domain" description="DUF3597" evidence="2">
    <location>
        <begin position="4"/>
        <end position="123"/>
    </location>
</feature>